<accession>A0ABU6TVP0</accession>
<protein>
    <submittedName>
        <fullName evidence="2">Uncharacterized protein</fullName>
    </submittedName>
</protein>
<dbReference type="EMBL" id="JASCZI010092048">
    <property type="protein sequence ID" value="MED6151753.1"/>
    <property type="molecule type" value="Genomic_DNA"/>
</dbReference>
<proteinExistence type="predicted"/>
<feature type="compositionally biased region" description="Acidic residues" evidence="1">
    <location>
        <begin position="1"/>
        <end position="22"/>
    </location>
</feature>
<keyword evidence="3" id="KW-1185">Reference proteome</keyword>
<name>A0ABU6TVP0_9FABA</name>
<reference evidence="2 3" key="1">
    <citation type="journal article" date="2023" name="Plants (Basel)">
        <title>Bridging the Gap: Combining Genomics and Transcriptomics Approaches to Understand Stylosanthes scabra, an Orphan Legume from the Brazilian Caatinga.</title>
        <authorList>
            <person name="Ferreira-Neto J.R.C."/>
            <person name="da Silva M.D."/>
            <person name="Binneck E."/>
            <person name="de Melo N.F."/>
            <person name="da Silva R.H."/>
            <person name="de Melo A.L.T.M."/>
            <person name="Pandolfi V."/>
            <person name="Bustamante F.O."/>
            <person name="Brasileiro-Vidal A.C."/>
            <person name="Benko-Iseppon A.M."/>
        </authorList>
    </citation>
    <scope>NUCLEOTIDE SEQUENCE [LARGE SCALE GENOMIC DNA]</scope>
    <source>
        <tissue evidence="2">Leaves</tissue>
    </source>
</reference>
<evidence type="ECO:0000313" key="3">
    <source>
        <dbReference type="Proteomes" id="UP001341840"/>
    </source>
</evidence>
<sequence length="76" mass="8792">EESEDESDEEDEDESAEENNEDESSKEKEEESEDEEEAYNKGTSFIVTLFNNKEIREEIPIKCEDPGPCLVTCRIK</sequence>
<dbReference type="Proteomes" id="UP001341840">
    <property type="component" value="Unassembled WGS sequence"/>
</dbReference>
<feature type="region of interest" description="Disordered" evidence="1">
    <location>
        <begin position="1"/>
        <end position="43"/>
    </location>
</feature>
<organism evidence="2 3">
    <name type="scientific">Stylosanthes scabra</name>
    <dbReference type="NCBI Taxonomy" id="79078"/>
    <lineage>
        <taxon>Eukaryota</taxon>
        <taxon>Viridiplantae</taxon>
        <taxon>Streptophyta</taxon>
        <taxon>Embryophyta</taxon>
        <taxon>Tracheophyta</taxon>
        <taxon>Spermatophyta</taxon>
        <taxon>Magnoliopsida</taxon>
        <taxon>eudicotyledons</taxon>
        <taxon>Gunneridae</taxon>
        <taxon>Pentapetalae</taxon>
        <taxon>rosids</taxon>
        <taxon>fabids</taxon>
        <taxon>Fabales</taxon>
        <taxon>Fabaceae</taxon>
        <taxon>Papilionoideae</taxon>
        <taxon>50 kb inversion clade</taxon>
        <taxon>dalbergioids sensu lato</taxon>
        <taxon>Dalbergieae</taxon>
        <taxon>Pterocarpus clade</taxon>
        <taxon>Stylosanthes</taxon>
    </lineage>
</organism>
<feature type="non-terminal residue" evidence="2">
    <location>
        <position position="1"/>
    </location>
</feature>
<evidence type="ECO:0000256" key="1">
    <source>
        <dbReference type="SAM" id="MobiDB-lite"/>
    </source>
</evidence>
<evidence type="ECO:0000313" key="2">
    <source>
        <dbReference type="EMBL" id="MED6151753.1"/>
    </source>
</evidence>
<gene>
    <name evidence="2" type="ORF">PIB30_085480</name>
</gene>
<comment type="caution">
    <text evidence="2">The sequence shown here is derived from an EMBL/GenBank/DDBJ whole genome shotgun (WGS) entry which is preliminary data.</text>
</comment>